<dbReference type="Proteomes" id="UP000199167">
    <property type="component" value="Unassembled WGS sequence"/>
</dbReference>
<proteinExistence type="predicted"/>
<evidence type="ECO:0000313" key="2">
    <source>
        <dbReference type="EMBL" id="SEV99812.1"/>
    </source>
</evidence>
<dbReference type="OrthoDB" id="7819947at2"/>
<keyword evidence="1" id="KW-1133">Transmembrane helix</keyword>
<dbReference type="AlphaFoldDB" id="A0A1I0NEQ6"/>
<keyword evidence="1" id="KW-0812">Transmembrane</keyword>
<dbReference type="EMBL" id="FOIZ01000001">
    <property type="protein sequence ID" value="SEV99812.1"/>
    <property type="molecule type" value="Genomic_DNA"/>
</dbReference>
<dbReference type="STRING" id="364200.SAMN04488515_0577"/>
<evidence type="ECO:0000256" key="1">
    <source>
        <dbReference type="SAM" id="Phobius"/>
    </source>
</evidence>
<reference evidence="2 3" key="1">
    <citation type="submission" date="2016-10" db="EMBL/GenBank/DDBJ databases">
        <authorList>
            <person name="de Groot N.N."/>
        </authorList>
    </citation>
    <scope>NUCLEOTIDE SEQUENCE [LARGE SCALE GENOMIC DNA]</scope>
    <source>
        <strain evidence="2 3">DSM 17925</strain>
    </source>
</reference>
<sequence>MNVGRIYIGFLLMSALVAGIAMYYLQVYAFYEEVPVDEENVQLTSLMSGTPEVILSENFQGIDSDSSPVRYRACFETDLSLALLTETYVGIDDAVPLVAPGWFDCFDAAQIGGDLEDGTALAFMGVENVTYGIDRVVAVYPDGRGYVWNQINFCGEVVFDGDPVPEECPTPPESLN</sequence>
<dbReference type="Pfam" id="PF20044">
    <property type="entry name" value="DUF6446"/>
    <property type="match status" value="1"/>
</dbReference>
<keyword evidence="3" id="KW-1185">Reference proteome</keyword>
<accession>A0A1I0NEQ6</accession>
<protein>
    <recommendedName>
        <fullName evidence="4">Histidine kinase</fullName>
    </recommendedName>
</protein>
<keyword evidence="1" id="KW-0472">Membrane</keyword>
<organism evidence="2 3">
    <name type="scientific">Cognatiyoonia koreensis</name>
    <dbReference type="NCBI Taxonomy" id="364200"/>
    <lineage>
        <taxon>Bacteria</taxon>
        <taxon>Pseudomonadati</taxon>
        <taxon>Pseudomonadota</taxon>
        <taxon>Alphaproteobacteria</taxon>
        <taxon>Rhodobacterales</taxon>
        <taxon>Paracoccaceae</taxon>
        <taxon>Cognatiyoonia</taxon>
    </lineage>
</organism>
<dbReference type="InterPro" id="IPR045616">
    <property type="entry name" value="DUF6446"/>
</dbReference>
<evidence type="ECO:0008006" key="4">
    <source>
        <dbReference type="Google" id="ProtNLM"/>
    </source>
</evidence>
<evidence type="ECO:0000313" key="3">
    <source>
        <dbReference type="Proteomes" id="UP000199167"/>
    </source>
</evidence>
<name>A0A1I0NEQ6_9RHOB</name>
<gene>
    <name evidence="2" type="ORF">SAMN04488515_0577</name>
</gene>
<feature type="transmembrane region" description="Helical" evidence="1">
    <location>
        <begin position="6"/>
        <end position="25"/>
    </location>
</feature>